<dbReference type="InterPro" id="IPR051913">
    <property type="entry name" value="GH2_Domain-Containing"/>
</dbReference>
<dbReference type="GO" id="GO:0005975">
    <property type="term" value="P:carbohydrate metabolic process"/>
    <property type="evidence" value="ECO:0007669"/>
    <property type="project" value="InterPro"/>
</dbReference>
<keyword evidence="1" id="KW-0378">Hydrolase</keyword>
<dbReference type="InterPro" id="IPR006103">
    <property type="entry name" value="Glyco_hydro_2_cat"/>
</dbReference>
<evidence type="ECO:0000256" key="3">
    <source>
        <dbReference type="SAM" id="SignalP"/>
    </source>
</evidence>
<feature type="chain" id="PRO_5044225276" description="Beta-galactosidase" evidence="3">
    <location>
        <begin position="35"/>
        <end position="727"/>
    </location>
</feature>
<dbReference type="Proteomes" id="UP001515480">
    <property type="component" value="Unassembled WGS sequence"/>
</dbReference>
<accession>A0AB34J986</accession>
<dbReference type="InterPro" id="IPR054593">
    <property type="entry name" value="Beta-mannosidase-like_N2"/>
</dbReference>
<evidence type="ECO:0008006" key="8">
    <source>
        <dbReference type="Google" id="ProtNLM"/>
    </source>
</evidence>
<feature type="region of interest" description="Disordered" evidence="2">
    <location>
        <begin position="508"/>
        <end position="536"/>
    </location>
</feature>
<dbReference type="EMBL" id="JBGBPQ010000011">
    <property type="protein sequence ID" value="KAL1515894.1"/>
    <property type="molecule type" value="Genomic_DNA"/>
</dbReference>
<evidence type="ECO:0000313" key="6">
    <source>
        <dbReference type="EMBL" id="KAL1515894.1"/>
    </source>
</evidence>
<evidence type="ECO:0000259" key="4">
    <source>
        <dbReference type="Pfam" id="PF02836"/>
    </source>
</evidence>
<dbReference type="Pfam" id="PF02836">
    <property type="entry name" value="Glyco_hydro_2_C"/>
    <property type="match status" value="1"/>
</dbReference>
<evidence type="ECO:0000313" key="7">
    <source>
        <dbReference type="Proteomes" id="UP001515480"/>
    </source>
</evidence>
<evidence type="ECO:0000256" key="1">
    <source>
        <dbReference type="ARBA" id="ARBA00022801"/>
    </source>
</evidence>
<dbReference type="Gene3D" id="3.20.20.80">
    <property type="entry name" value="Glycosidases"/>
    <property type="match status" value="1"/>
</dbReference>
<name>A0AB34J986_PRYPA</name>
<dbReference type="SUPFAM" id="SSF51445">
    <property type="entry name" value="(Trans)glycosidases"/>
    <property type="match status" value="1"/>
</dbReference>
<feature type="domain" description="Glycoside hydrolase family 2 catalytic" evidence="4">
    <location>
        <begin position="425"/>
        <end position="597"/>
    </location>
</feature>
<keyword evidence="7" id="KW-1185">Reference proteome</keyword>
<dbReference type="Gene3D" id="2.60.120.260">
    <property type="entry name" value="Galactose-binding domain-like"/>
    <property type="match status" value="1"/>
</dbReference>
<evidence type="ECO:0000256" key="2">
    <source>
        <dbReference type="SAM" id="MobiDB-lite"/>
    </source>
</evidence>
<dbReference type="PANTHER" id="PTHR42732:SF2">
    <property type="entry name" value="BETA-MANNOSIDASE"/>
    <property type="match status" value="1"/>
</dbReference>
<reference evidence="6 7" key="1">
    <citation type="journal article" date="2024" name="Science">
        <title>Giant polyketide synthase enzymes in the biosynthesis of giant marine polyether toxins.</title>
        <authorList>
            <person name="Fallon T.R."/>
            <person name="Shende V.V."/>
            <person name="Wierzbicki I.H."/>
            <person name="Pendleton A.L."/>
            <person name="Watervoot N.F."/>
            <person name="Auber R.P."/>
            <person name="Gonzalez D.J."/>
            <person name="Wisecaver J.H."/>
            <person name="Moore B.S."/>
        </authorList>
    </citation>
    <scope>NUCLEOTIDE SEQUENCE [LARGE SCALE GENOMIC DNA]</scope>
    <source>
        <strain evidence="6 7">12B1</strain>
    </source>
</reference>
<dbReference type="GO" id="GO:0004553">
    <property type="term" value="F:hydrolase activity, hydrolyzing O-glycosyl compounds"/>
    <property type="evidence" value="ECO:0007669"/>
    <property type="project" value="InterPro"/>
</dbReference>
<keyword evidence="3" id="KW-0732">Signal</keyword>
<dbReference type="Pfam" id="PF22666">
    <property type="entry name" value="Glyco_hydro_2_N2"/>
    <property type="match status" value="1"/>
</dbReference>
<feature type="domain" description="Beta-mannosidase-like galactose-binding" evidence="5">
    <location>
        <begin position="126"/>
        <end position="208"/>
    </location>
</feature>
<sequence>MALRLLRPRTLLVLGAAMAAWTQLLSLRTPGVRGTSPDAPRDPPALQSRFAAGWNETKRYPRPQLQRTPWLSLDGWWQWQEIRNRRSHQLRHGSTLLHRIRVPFPVEAPLSGLGLGGAAAGLLHMRYRRAFRIPPSWGWPAAGRVRLHFEAIDWEADVFVNGVHVGSHSGGYVPFSLDVSGSLTPGGVQWVEVDVYDPTEKGGQPVGKQRSQSRWIWYTSVSGLWGSVWLECVPQVFIGSLQVDAPPRHAETHDRVSARAAVRMPLLEYNLRRARGRQALSFAVTFELTPPDQAAALGVGGPSGWWHTSPYASSLVPSGEAEEREAGAAGTCVVRPPWRSASSDGGGWRRETMVEASCEVNLTLRSPMLWSPDRPSLYGVRGWLHPAPNSSRARQQTPALDSVSSYAGLRTISISRASRDSPARLALNGEPLFMAGVLDQGYWPESLYTAPSDEALIWDIAAVKSLGFNMLRKHAKLEPARWYYHCDRLGMIVWQDLPSPPALTCISEADGDPRWKDQAKQPDDDADDETEPNRPQCTFDSQAFEREMILAVDSLRFAPSVVLWVLFNEAWGQHEVVKSFHRLRKLDGTRLITDSSGWRLSRTLGDTIDVHAYPGPWPKRRMHQRWYGGRMLRRLGWGNTSARASVLGEFGGLSYRLTNHTYKSEGWGYQDVGGGCTEFVGNMTDLWRKACRRNRPGIKIGGVVAFCYLLAAFRSVSCDFPRRSIRN</sequence>
<dbReference type="InterPro" id="IPR008979">
    <property type="entry name" value="Galactose-bd-like_sf"/>
</dbReference>
<protein>
    <recommendedName>
        <fullName evidence="8">Beta-galactosidase</fullName>
    </recommendedName>
</protein>
<feature type="compositionally biased region" description="Basic and acidic residues" evidence="2">
    <location>
        <begin position="511"/>
        <end position="523"/>
    </location>
</feature>
<evidence type="ECO:0000259" key="5">
    <source>
        <dbReference type="Pfam" id="PF22666"/>
    </source>
</evidence>
<organism evidence="6 7">
    <name type="scientific">Prymnesium parvum</name>
    <name type="common">Toxic golden alga</name>
    <dbReference type="NCBI Taxonomy" id="97485"/>
    <lineage>
        <taxon>Eukaryota</taxon>
        <taxon>Haptista</taxon>
        <taxon>Haptophyta</taxon>
        <taxon>Prymnesiophyceae</taxon>
        <taxon>Prymnesiales</taxon>
        <taxon>Prymnesiaceae</taxon>
        <taxon>Prymnesium</taxon>
    </lineage>
</organism>
<dbReference type="SUPFAM" id="SSF49785">
    <property type="entry name" value="Galactose-binding domain-like"/>
    <property type="match status" value="1"/>
</dbReference>
<feature type="signal peptide" evidence="3">
    <location>
        <begin position="1"/>
        <end position="34"/>
    </location>
</feature>
<dbReference type="InterPro" id="IPR017853">
    <property type="entry name" value="GH"/>
</dbReference>
<comment type="caution">
    <text evidence="6">The sequence shown here is derived from an EMBL/GenBank/DDBJ whole genome shotgun (WGS) entry which is preliminary data.</text>
</comment>
<dbReference type="AlphaFoldDB" id="A0AB34J986"/>
<gene>
    <name evidence="6" type="ORF">AB1Y20_002508</name>
</gene>
<proteinExistence type="predicted"/>
<dbReference type="PANTHER" id="PTHR42732">
    <property type="entry name" value="BETA-GALACTOSIDASE"/>
    <property type="match status" value="1"/>
</dbReference>